<comment type="caution">
    <text evidence="6">The sequence shown here is derived from an EMBL/GenBank/DDBJ whole genome shotgun (WGS) entry which is preliminary data.</text>
</comment>
<evidence type="ECO:0000256" key="2">
    <source>
        <dbReference type="ARBA" id="ARBA00023125"/>
    </source>
</evidence>
<dbReference type="Gene3D" id="1.10.10.10">
    <property type="entry name" value="Winged helix-like DNA-binding domain superfamily/Winged helix DNA-binding domain"/>
    <property type="match status" value="1"/>
</dbReference>
<keyword evidence="3 4" id="KW-0804">Transcription</keyword>
<reference evidence="6 7" key="1">
    <citation type="submission" date="2018-06" db="EMBL/GenBank/DDBJ databases">
        <title>Genomic Encyclopedia of Type Strains, Phase III (KMG-III): the genomes of soil and plant-associated and newly described type strains.</title>
        <authorList>
            <person name="Whitman W."/>
        </authorList>
    </citation>
    <scope>NUCLEOTIDE SEQUENCE [LARGE SCALE GENOMIC DNA]</scope>
    <source>
        <strain evidence="6 7">CECT 5889</strain>
    </source>
</reference>
<keyword evidence="7" id="KW-1185">Reference proteome</keyword>
<dbReference type="InterPro" id="IPR036388">
    <property type="entry name" value="WH-like_DNA-bd_sf"/>
</dbReference>
<dbReference type="Pfam" id="PF12802">
    <property type="entry name" value="MarR_2"/>
    <property type="match status" value="1"/>
</dbReference>
<organism evidence="6 7">
    <name type="scientific">Psychrobacter fozii</name>
    <dbReference type="NCBI Taxonomy" id="198480"/>
    <lineage>
        <taxon>Bacteria</taxon>
        <taxon>Pseudomonadati</taxon>
        <taxon>Pseudomonadota</taxon>
        <taxon>Gammaproteobacteria</taxon>
        <taxon>Moraxellales</taxon>
        <taxon>Moraxellaceae</taxon>
        <taxon>Psychrobacter</taxon>
    </lineage>
</organism>
<dbReference type="GO" id="GO:0003677">
    <property type="term" value="F:DNA binding"/>
    <property type="evidence" value="ECO:0007669"/>
    <property type="project" value="UniProtKB-UniRule"/>
</dbReference>
<dbReference type="SUPFAM" id="SSF46785">
    <property type="entry name" value="Winged helix' DNA-binding domain"/>
    <property type="match status" value="1"/>
</dbReference>
<evidence type="ECO:0000256" key="4">
    <source>
        <dbReference type="PIRNR" id="PIRNR006707"/>
    </source>
</evidence>
<evidence type="ECO:0000259" key="5">
    <source>
        <dbReference type="Pfam" id="PF12802"/>
    </source>
</evidence>
<dbReference type="Proteomes" id="UP000247746">
    <property type="component" value="Unassembled WGS sequence"/>
</dbReference>
<evidence type="ECO:0000256" key="3">
    <source>
        <dbReference type="ARBA" id="ARBA00023163"/>
    </source>
</evidence>
<dbReference type="GO" id="GO:0003700">
    <property type="term" value="F:DNA-binding transcription factor activity"/>
    <property type="evidence" value="ECO:0007669"/>
    <property type="project" value="InterPro"/>
</dbReference>
<keyword evidence="1 4" id="KW-0805">Transcription regulation</keyword>
<dbReference type="OrthoDB" id="9792628at2"/>
<dbReference type="InterPro" id="IPR052362">
    <property type="entry name" value="HTH-GbsR_regulator"/>
</dbReference>
<sequence length="172" mass="19804">MKLNPVTEKFILHWGEMGSQWGVNRTMSQIHALLFIIGKPLNAEEITETLGVARSNVSNSIKELQHWGLVQKVSILGDRRDHFTTNTDVWELARIIVVERQKRELEPTVQFLQELMDSPEFEHENSDVKARIRDTQEFVSTLTTWSAEMLKLPTSILKKVLKLGASIKKILR</sequence>
<accession>A0A2V4VQP4</accession>
<keyword evidence="2 4" id="KW-0238">DNA-binding</keyword>
<feature type="domain" description="HTH marR-type" evidence="5">
    <location>
        <begin position="22"/>
        <end position="80"/>
    </location>
</feature>
<comment type="similarity">
    <text evidence="4">Belongs to the GbsR family.</text>
</comment>
<evidence type="ECO:0000313" key="6">
    <source>
        <dbReference type="EMBL" id="PYE41205.1"/>
    </source>
</evidence>
<dbReference type="InterPro" id="IPR000835">
    <property type="entry name" value="HTH_MarR-typ"/>
</dbReference>
<name>A0A2V4VQP4_9GAMM</name>
<dbReference type="InterPro" id="IPR026282">
    <property type="entry name" value="MJ1563"/>
</dbReference>
<dbReference type="EMBL" id="QJSU01000001">
    <property type="protein sequence ID" value="PYE41205.1"/>
    <property type="molecule type" value="Genomic_DNA"/>
</dbReference>
<dbReference type="InterPro" id="IPR036390">
    <property type="entry name" value="WH_DNA-bd_sf"/>
</dbReference>
<proteinExistence type="inferred from homology"/>
<dbReference type="PANTHER" id="PTHR38465">
    <property type="entry name" value="HTH-TYPE TRANSCRIPTIONAL REGULATOR MJ1563-RELATED"/>
    <property type="match status" value="1"/>
</dbReference>
<evidence type="ECO:0000313" key="7">
    <source>
        <dbReference type="Proteomes" id="UP000247746"/>
    </source>
</evidence>
<dbReference type="RefSeq" id="WP_110922156.1">
    <property type="nucleotide sequence ID" value="NZ_CAJGZD010000001.1"/>
</dbReference>
<dbReference type="PANTHER" id="PTHR38465:SF1">
    <property type="entry name" value="HTH-TYPE TRANSCRIPTIONAL REGULATOR MJ1563-RELATED"/>
    <property type="match status" value="1"/>
</dbReference>
<gene>
    <name evidence="6" type="ORF">DFP82_101528</name>
</gene>
<dbReference type="PIRSF" id="PIRSF006707">
    <property type="entry name" value="MJ1563"/>
    <property type="match status" value="1"/>
</dbReference>
<dbReference type="AlphaFoldDB" id="A0A2V4VQP4"/>
<protein>
    <recommendedName>
        <fullName evidence="4">HTH-type transcriptional regulator</fullName>
    </recommendedName>
</protein>
<evidence type="ECO:0000256" key="1">
    <source>
        <dbReference type="ARBA" id="ARBA00023015"/>
    </source>
</evidence>